<comment type="caution">
    <text evidence="10">The sequence shown here is derived from an EMBL/GenBank/DDBJ whole genome shotgun (WGS) entry which is preliminary data.</text>
</comment>
<dbReference type="PRINTS" id="PR00344">
    <property type="entry name" value="BCTRLSENSOR"/>
</dbReference>
<keyword evidence="8" id="KW-1133">Transmembrane helix</keyword>
<keyword evidence="8" id="KW-0812">Transmembrane</keyword>
<dbReference type="Pfam" id="PF02518">
    <property type="entry name" value="HATPase_c"/>
    <property type="match status" value="1"/>
</dbReference>
<dbReference type="InterPro" id="IPR036890">
    <property type="entry name" value="HATPase_C_sf"/>
</dbReference>
<dbReference type="SUPFAM" id="SSF55874">
    <property type="entry name" value="ATPase domain of HSP90 chaperone/DNA topoisomerase II/histidine kinase"/>
    <property type="match status" value="1"/>
</dbReference>
<evidence type="ECO:0000256" key="5">
    <source>
        <dbReference type="ARBA" id="ARBA00022679"/>
    </source>
</evidence>
<dbReference type="GO" id="GO:0000155">
    <property type="term" value="F:phosphorelay sensor kinase activity"/>
    <property type="evidence" value="ECO:0007669"/>
    <property type="project" value="InterPro"/>
</dbReference>
<dbReference type="InterPro" id="IPR050351">
    <property type="entry name" value="BphY/WalK/GraS-like"/>
</dbReference>
<dbReference type="SMART" id="SM00388">
    <property type="entry name" value="HisKA"/>
    <property type="match status" value="1"/>
</dbReference>
<dbReference type="Gene3D" id="3.30.565.10">
    <property type="entry name" value="Histidine kinase-like ATPase, C-terminal domain"/>
    <property type="match status" value="1"/>
</dbReference>
<dbReference type="EMBL" id="DVGK01000069">
    <property type="protein sequence ID" value="HIR13473.1"/>
    <property type="molecule type" value="Genomic_DNA"/>
</dbReference>
<reference evidence="10" key="1">
    <citation type="submission" date="2020-10" db="EMBL/GenBank/DDBJ databases">
        <authorList>
            <person name="Gilroy R."/>
        </authorList>
    </citation>
    <scope>NUCLEOTIDE SEQUENCE</scope>
    <source>
        <strain evidence="10">ChiSjej4B22-8148</strain>
    </source>
</reference>
<dbReference type="InterPro" id="IPR003661">
    <property type="entry name" value="HisK_dim/P_dom"/>
</dbReference>
<evidence type="ECO:0000259" key="9">
    <source>
        <dbReference type="PROSITE" id="PS50109"/>
    </source>
</evidence>
<evidence type="ECO:0000256" key="3">
    <source>
        <dbReference type="ARBA" id="ARBA00012438"/>
    </source>
</evidence>
<keyword evidence="7" id="KW-0902">Two-component regulatory system</keyword>
<dbReference type="PANTHER" id="PTHR45453:SF1">
    <property type="entry name" value="PHOSPHATE REGULON SENSOR PROTEIN PHOR"/>
    <property type="match status" value="1"/>
</dbReference>
<keyword evidence="4" id="KW-0597">Phosphoprotein</keyword>
<evidence type="ECO:0000313" key="11">
    <source>
        <dbReference type="Proteomes" id="UP000886757"/>
    </source>
</evidence>
<evidence type="ECO:0000256" key="4">
    <source>
        <dbReference type="ARBA" id="ARBA00022553"/>
    </source>
</evidence>
<gene>
    <name evidence="10" type="ORF">IAB31_06080</name>
</gene>
<dbReference type="EC" id="2.7.13.3" evidence="3"/>
<dbReference type="SUPFAM" id="SSF47384">
    <property type="entry name" value="Homodimeric domain of signal transducing histidine kinase"/>
    <property type="match status" value="1"/>
</dbReference>
<dbReference type="PANTHER" id="PTHR45453">
    <property type="entry name" value="PHOSPHATE REGULON SENSOR PROTEIN PHOR"/>
    <property type="match status" value="1"/>
</dbReference>
<feature type="transmembrane region" description="Helical" evidence="8">
    <location>
        <begin position="97"/>
        <end position="117"/>
    </location>
</feature>
<keyword evidence="6 10" id="KW-0418">Kinase</keyword>
<comment type="catalytic activity">
    <reaction evidence="1">
        <text>ATP + protein L-histidine = ADP + protein N-phospho-L-histidine.</text>
        <dbReference type="EC" id="2.7.13.3"/>
    </reaction>
</comment>
<dbReference type="InterPro" id="IPR005467">
    <property type="entry name" value="His_kinase_dom"/>
</dbReference>
<evidence type="ECO:0000256" key="6">
    <source>
        <dbReference type="ARBA" id="ARBA00022777"/>
    </source>
</evidence>
<evidence type="ECO:0000313" key="10">
    <source>
        <dbReference type="EMBL" id="HIR13473.1"/>
    </source>
</evidence>
<evidence type="ECO:0000256" key="2">
    <source>
        <dbReference type="ARBA" id="ARBA00004370"/>
    </source>
</evidence>
<dbReference type="PROSITE" id="PS50109">
    <property type="entry name" value="HIS_KIN"/>
    <property type="match status" value="1"/>
</dbReference>
<dbReference type="Gene3D" id="1.10.287.130">
    <property type="match status" value="1"/>
</dbReference>
<dbReference type="GO" id="GO:0004721">
    <property type="term" value="F:phosphoprotein phosphatase activity"/>
    <property type="evidence" value="ECO:0007669"/>
    <property type="project" value="TreeGrafter"/>
</dbReference>
<evidence type="ECO:0000256" key="8">
    <source>
        <dbReference type="SAM" id="Phobius"/>
    </source>
</evidence>
<dbReference type="GO" id="GO:0016036">
    <property type="term" value="P:cellular response to phosphate starvation"/>
    <property type="evidence" value="ECO:0007669"/>
    <property type="project" value="TreeGrafter"/>
</dbReference>
<dbReference type="AlphaFoldDB" id="A0A9D1ABG1"/>
<comment type="subcellular location">
    <subcellularLocation>
        <location evidence="2">Membrane</location>
    </subcellularLocation>
</comment>
<proteinExistence type="predicted"/>
<dbReference type="InterPro" id="IPR004358">
    <property type="entry name" value="Sig_transdc_His_kin-like_C"/>
</dbReference>
<evidence type="ECO:0000256" key="1">
    <source>
        <dbReference type="ARBA" id="ARBA00000085"/>
    </source>
</evidence>
<dbReference type="Proteomes" id="UP000886757">
    <property type="component" value="Unassembled WGS sequence"/>
</dbReference>
<dbReference type="InterPro" id="IPR003594">
    <property type="entry name" value="HATPase_dom"/>
</dbReference>
<dbReference type="SMART" id="SM00387">
    <property type="entry name" value="HATPase_c"/>
    <property type="match status" value="1"/>
</dbReference>
<keyword evidence="8" id="KW-0472">Membrane</keyword>
<dbReference type="InterPro" id="IPR036097">
    <property type="entry name" value="HisK_dim/P_sf"/>
</dbReference>
<organism evidence="10 11">
    <name type="scientific">Candidatus Choladousia intestinavium</name>
    <dbReference type="NCBI Taxonomy" id="2840727"/>
    <lineage>
        <taxon>Bacteria</taxon>
        <taxon>Bacillati</taxon>
        <taxon>Bacillota</taxon>
        <taxon>Clostridia</taxon>
        <taxon>Lachnospirales</taxon>
        <taxon>Lachnospiraceae</taxon>
        <taxon>Lachnospiraceae incertae sedis</taxon>
        <taxon>Candidatus Choladousia</taxon>
    </lineage>
</organism>
<accession>A0A9D1ABG1</accession>
<dbReference type="GO" id="GO:0005886">
    <property type="term" value="C:plasma membrane"/>
    <property type="evidence" value="ECO:0007669"/>
    <property type="project" value="TreeGrafter"/>
</dbReference>
<evidence type="ECO:0000256" key="7">
    <source>
        <dbReference type="ARBA" id="ARBA00023012"/>
    </source>
</evidence>
<dbReference type="Pfam" id="PF00512">
    <property type="entry name" value="HisKA"/>
    <property type="match status" value="1"/>
</dbReference>
<name>A0A9D1ABG1_9FIRM</name>
<keyword evidence="5" id="KW-0808">Transferase</keyword>
<sequence length="394" mass="44472">MTEKKIKTAELLLPVLACLAAIFILSLMWQRQYERAAFSHLSAYTEAFLEQYPEERGEVLGVLKKYQSSGDKAVWQNDFLEQFGYREDDFLRGENRAGYGAALAAAALSAVISLSFWKKDRRCQKRIRELTGYLERVNTQAAGTLIQDREDDFSRLQDEIYKTVTNLYAVKEEAIKARERFAEHLADIAHQLKTPITGALLSLELLEKETQNGRCLSVRRKLEGLGRLEEALLTLSRIDSGALQLEKETVDVYTALELAAGNLEEQMAQRGVSVDIPEKEGVEILGDLEWTMEALMNLMKNCMEHSQEGGKIYCDYFCDLLGTKIRIWDQGEGFAPEDLPRLFDRFYKGKNGTEKGCGIGLSLARRIVEMENGSLTAGNLREGGACFEIRIPKP</sequence>
<feature type="transmembrane region" description="Helical" evidence="8">
    <location>
        <begin position="12"/>
        <end position="29"/>
    </location>
</feature>
<feature type="domain" description="Histidine kinase" evidence="9">
    <location>
        <begin position="187"/>
        <end position="394"/>
    </location>
</feature>
<reference evidence="10" key="2">
    <citation type="journal article" date="2021" name="PeerJ">
        <title>Extensive microbial diversity within the chicken gut microbiome revealed by metagenomics and culture.</title>
        <authorList>
            <person name="Gilroy R."/>
            <person name="Ravi A."/>
            <person name="Getino M."/>
            <person name="Pursley I."/>
            <person name="Horton D.L."/>
            <person name="Alikhan N.F."/>
            <person name="Baker D."/>
            <person name="Gharbi K."/>
            <person name="Hall N."/>
            <person name="Watson M."/>
            <person name="Adriaenssens E.M."/>
            <person name="Foster-Nyarko E."/>
            <person name="Jarju S."/>
            <person name="Secka A."/>
            <person name="Antonio M."/>
            <person name="Oren A."/>
            <person name="Chaudhuri R.R."/>
            <person name="La Ragione R."/>
            <person name="Hildebrand F."/>
            <person name="Pallen M.J."/>
        </authorList>
    </citation>
    <scope>NUCLEOTIDE SEQUENCE</scope>
    <source>
        <strain evidence="10">ChiSjej4B22-8148</strain>
    </source>
</reference>
<protein>
    <recommendedName>
        <fullName evidence="3">histidine kinase</fullName>
        <ecNumber evidence="3">2.7.13.3</ecNumber>
    </recommendedName>
</protein>